<reference evidence="2" key="1">
    <citation type="journal article" date="2022" name="Mol. Ecol. Resour.">
        <title>The genomes of chicory, endive, great burdock and yacon provide insights into Asteraceae palaeo-polyploidization history and plant inulin production.</title>
        <authorList>
            <person name="Fan W."/>
            <person name="Wang S."/>
            <person name="Wang H."/>
            <person name="Wang A."/>
            <person name="Jiang F."/>
            <person name="Liu H."/>
            <person name="Zhao H."/>
            <person name="Xu D."/>
            <person name="Zhang Y."/>
        </authorList>
    </citation>
    <scope>NUCLEOTIDE SEQUENCE [LARGE SCALE GENOMIC DNA]</scope>
    <source>
        <strain evidence="2">cv. Yunnan</strain>
    </source>
</reference>
<reference evidence="1 2" key="2">
    <citation type="journal article" date="2022" name="Mol. Ecol. Resour.">
        <title>The genomes of chicory, endive, great burdock and yacon provide insights into Asteraceae paleo-polyploidization history and plant inulin production.</title>
        <authorList>
            <person name="Fan W."/>
            <person name="Wang S."/>
            <person name="Wang H."/>
            <person name="Wang A."/>
            <person name="Jiang F."/>
            <person name="Liu H."/>
            <person name="Zhao H."/>
            <person name="Xu D."/>
            <person name="Zhang Y."/>
        </authorList>
    </citation>
    <scope>NUCLEOTIDE SEQUENCE [LARGE SCALE GENOMIC DNA]</scope>
    <source>
        <strain evidence="2">cv. Yunnan</strain>
        <tissue evidence="1">Leaves</tissue>
    </source>
</reference>
<gene>
    <name evidence="1" type="ORF">L1987_24654</name>
</gene>
<keyword evidence="2" id="KW-1185">Reference proteome</keyword>
<protein>
    <submittedName>
        <fullName evidence="1">Uncharacterized protein</fullName>
    </submittedName>
</protein>
<dbReference type="Proteomes" id="UP001056120">
    <property type="component" value="Linkage Group LG08"/>
</dbReference>
<comment type="caution">
    <text evidence="1">The sequence shown here is derived from an EMBL/GenBank/DDBJ whole genome shotgun (WGS) entry which is preliminary data.</text>
</comment>
<evidence type="ECO:0000313" key="2">
    <source>
        <dbReference type="Proteomes" id="UP001056120"/>
    </source>
</evidence>
<dbReference type="EMBL" id="CM042025">
    <property type="protein sequence ID" value="KAI3808696.1"/>
    <property type="molecule type" value="Genomic_DNA"/>
</dbReference>
<proteinExistence type="predicted"/>
<accession>A0ACB9IMJ1</accession>
<name>A0ACB9IMJ1_9ASTR</name>
<evidence type="ECO:0000313" key="1">
    <source>
        <dbReference type="EMBL" id="KAI3808696.1"/>
    </source>
</evidence>
<sequence>MIIILSTRVSSMDDHHKPPIKTFRRWFSKRHKSKAKQLSDGSRDEYDEDDLFISSEMDRCILANELRIFVATWNVGGRSPVGSLAVDLDEWLNVKESADIYVLGFQEIVPLKAKNVIGGEDMTEATNWNLLIGQTLNNKSECGWITPMLDPMASGDYNCMNNNSGGASTSVEEVNKCDRYTLMASKKMVGVFISVWINTSLFKKYNISSVKVSAVACGIMGYLGNKGSVSVSVLIEGTSFCFVVAHLASGEKKGDEGRRNHQVSEIFKRTTFPRHVRDECVPRPLTILEHDQIFWFGDLNYRCDRILWYGKGVIQHSYFRSESKFSDHRPVSALFSTQIEVMKSDDAGVVS</sequence>
<organism evidence="1 2">
    <name type="scientific">Smallanthus sonchifolius</name>
    <dbReference type="NCBI Taxonomy" id="185202"/>
    <lineage>
        <taxon>Eukaryota</taxon>
        <taxon>Viridiplantae</taxon>
        <taxon>Streptophyta</taxon>
        <taxon>Embryophyta</taxon>
        <taxon>Tracheophyta</taxon>
        <taxon>Spermatophyta</taxon>
        <taxon>Magnoliopsida</taxon>
        <taxon>eudicotyledons</taxon>
        <taxon>Gunneridae</taxon>
        <taxon>Pentapetalae</taxon>
        <taxon>asterids</taxon>
        <taxon>campanulids</taxon>
        <taxon>Asterales</taxon>
        <taxon>Asteraceae</taxon>
        <taxon>Asteroideae</taxon>
        <taxon>Heliantheae alliance</taxon>
        <taxon>Millerieae</taxon>
        <taxon>Smallanthus</taxon>
    </lineage>
</organism>